<dbReference type="InterPro" id="IPR016181">
    <property type="entry name" value="Acyl_CoA_acyltransferase"/>
</dbReference>
<dbReference type="InterPro" id="IPR000182">
    <property type="entry name" value="GNAT_dom"/>
</dbReference>
<dbReference type="GO" id="GO:0016747">
    <property type="term" value="F:acyltransferase activity, transferring groups other than amino-acyl groups"/>
    <property type="evidence" value="ECO:0007669"/>
    <property type="project" value="InterPro"/>
</dbReference>
<organism evidence="4 5">
    <name type="scientific">Paenibacillus pinisoli</name>
    <dbReference type="NCBI Taxonomy" id="1276110"/>
    <lineage>
        <taxon>Bacteria</taxon>
        <taxon>Bacillati</taxon>
        <taxon>Bacillota</taxon>
        <taxon>Bacilli</taxon>
        <taxon>Bacillales</taxon>
        <taxon>Paenibacillaceae</taxon>
        <taxon>Paenibacillus</taxon>
    </lineage>
</organism>
<dbReference type="CDD" id="cd04301">
    <property type="entry name" value="NAT_SF"/>
    <property type="match status" value="1"/>
</dbReference>
<sequence>MSTPTYDIQDARPEDLEQIVAIYNSTVASRTVTADLEPVSAGSRQAWFDAHSSGKHPIWVVRMEDGSIGAWMSFQAFYGRPAYQATAEISIYIAEEQRAKGLGSFLVERAIAECPRLGLTTLLGFVFGHNEPSLRLLRKFGFLQYGLLPRVATLDGIERDLVIMGRRIDAE</sequence>
<keyword evidence="5" id="KW-1185">Reference proteome</keyword>
<gene>
    <name evidence="4" type="ORF">D3P09_25385</name>
</gene>
<dbReference type="Proteomes" id="UP000267798">
    <property type="component" value="Unassembled WGS sequence"/>
</dbReference>
<evidence type="ECO:0000256" key="2">
    <source>
        <dbReference type="ARBA" id="ARBA00023315"/>
    </source>
</evidence>
<comment type="caution">
    <text evidence="4">The sequence shown here is derived from an EMBL/GenBank/DDBJ whole genome shotgun (WGS) entry which is preliminary data.</text>
</comment>
<dbReference type="Gene3D" id="3.40.630.30">
    <property type="match status" value="1"/>
</dbReference>
<dbReference type="EMBL" id="QXQB01000008">
    <property type="protein sequence ID" value="RJX36849.1"/>
    <property type="molecule type" value="Genomic_DNA"/>
</dbReference>
<protein>
    <submittedName>
        <fullName evidence="4">N-acetyltransferase family protein</fullName>
    </submittedName>
</protein>
<dbReference type="PROSITE" id="PS51186">
    <property type="entry name" value="GNAT"/>
    <property type="match status" value="1"/>
</dbReference>
<evidence type="ECO:0000256" key="1">
    <source>
        <dbReference type="ARBA" id="ARBA00022679"/>
    </source>
</evidence>
<reference evidence="4 5" key="1">
    <citation type="submission" date="2018-09" db="EMBL/GenBank/DDBJ databases">
        <title>Paenibacillus aracenensis nov. sp. isolated from a cave in southern Spain.</title>
        <authorList>
            <person name="Jurado V."/>
            <person name="Gutierrez-Patricio S."/>
            <person name="Gonzalez-Pimentel J.L."/>
            <person name="Miller A.Z."/>
            <person name="Laiz L."/>
            <person name="Saiz-Jimenez C."/>
        </authorList>
    </citation>
    <scope>NUCLEOTIDE SEQUENCE [LARGE SCALE GENOMIC DNA]</scope>
    <source>
        <strain evidence="4 5">JCM 19203</strain>
    </source>
</reference>
<keyword evidence="2" id="KW-0012">Acyltransferase</keyword>
<feature type="domain" description="N-acetyltransferase" evidence="3">
    <location>
        <begin position="6"/>
        <end position="169"/>
    </location>
</feature>
<proteinExistence type="predicted"/>
<dbReference type="OrthoDB" id="9798006at2"/>
<evidence type="ECO:0000313" key="5">
    <source>
        <dbReference type="Proteomes" id="UP000267798"/>
    </source>
</evidence>
<evidence type="ECO:0000259" key="3">
    <source>
        <dbReference type="PROSITE" id="PS51186"/>
    </source>
</evidence>
<dbReference type="AlphaFoldDB" id="A0A3A6PFN4"/>
<dbReference type="SUPFAM" id="SSF55729">
    <property type="entry name" value="Acyl-CoA N-acyltransferases (Nat)"/>
    <property type="match status" value="1"/>
</dbReference>
<evidence type="ECO:0000313" key="4">
    <source>
        <dbReference type="EMBL" id="RJX36849.1"/>
    </source>
</evidence>
<name>A0A3A6PFN4_9BACL</name>
<dbReference type="RefSeq" id="WP_120114244.1">
    <property type="nucleotide sequence ID" value="NZ_QXQB01000008.1"/>
</dbReference>
<dbReference type="PANTHER" id="PTHR43072">
    <property type="entry name" value="N-ACETYLTRANSFERASE"/>
    <property type="match status" value="1"/>
</dbReference>
<accession>A0A3A6PFN4</accession>
<dbReference type="PANTHER" id="PTHR43072:SF23">
    <property type="entry name" value="UPF0039 PROTEIN C11D3.02C"/>
    <property type="match status" value="1"/>
</dbReference>
<dbReference type="Pfam" id="PF00583">
    <property type="entry name" value="Acetyltransf_1"/>
    <property type="match status" value="1"/>
</dbReference>
<keyword evidence="1 4" id="KW-0808">Transferase</keyword>